<proteinExistence type="predicted"/>
<comment type="caution">
    <text evidence="1">The sequence shown here is derived from an EMBL/GenBank/DDBJ whole genome shotgun (WGS) entry which is preliminary data.</text>
</comment>
<organism evidence="1 2">
    <name type="scientific">Rhodocytophaga aerolata</name>
    <dbReference type="NCBI Taxonomy" id="455078"/>
    <lineage>
        <taxon>Bacteria</taxon>
        <taxon>Pseudomonadati</taxon>
        <taxon>Bacteroidota</taxon>
        <taxon>Cytophagia</taxon>
        <taxon>Cytophagales</taxon>
        <taxon>Rhodocytophagaceae</taxon>
        <taxon>Rhodocytophaga</taxon>
    </lineage>
</organism>
<dbReference type="InterPro" id="IPR009078">
    <property type="entry name" value="Ferritin-like_SF"/>
</dbReference>
<evidence type="ECO:0000313" key="1">
    <source>
        <dbReference type="EMBL" id="MDO1446677.1"/>
    </source>
</evidence>
<dbReference type="RefSeq" id="WP_302037474.1">
    <property type="nucleotide sequence ID" value="NZ_JAUKPO010000004.1"/>
</dbReference>
<dbReference type="Pfam" id="PF13668">
    <property type="entry name" value="Ferritin_2"/>
    <property type="match status" value="1"/>
</dbReference>
<gene>
    <name evidence="1" type="ORF">Q0590_10470</name>
</gene>
<dbReference type="SUPFAM" id="SSF47240">
    <property type="entry name" value="Ferritin-like"/>
    <property type="match status" value="1"/>
</dbReference>
<accession>A0ABT8R3K5</accession>
<evidence type="ECO:0000313" key="2">
    <source>
        <dbReference type="Proteomes" id="UP001168528"/>
    </source>
</evidence>
<sequence>MRVPLTNRKESTVSARNQENLRRRSFLKFAGFATASTAIVLSGCKEVLDQLPYPVDVDPDDYVLKTVRLGKGDTGVLNYAYTLEQLEAEFYIQVVASSSFASMFNYYEQRSLREIRDHEVVHRDFLKAALGEKAIGQLKFDFKAVNFEDKQSILQTAKTFEDLGIAAYNGAGKRLASADLLTIAGKIVSVEARHASIIRSLVDTDPTSFAGDDIIDMNGLDLAYEPAKVLEAANPFILNKIDASEL</sequence>
<keyword evidence="2" id="KW-1185">Reference proteome</keyword>
<dbReference type="Proteomes" id="UP001168528">
    <property type="component" value="Unassembled WGS sequence"/>
</dbReference>
<name>A0ABT8R3K5_9BACT</name>
<reference evidence="1" key="1">
    <citation type="submission" date="2023-07" db="EMBL/GenBank/DDBJ databases">
        <title>The genome sequence of Rhodocytophaga aerolata KACC 12507.</title>
        <authorList>
            <person name="Zhang X."/>
        </authorList>
    </citation>
    <scope>NUCLEOTIDE SEQUENCE</scope>
    <source>
        <strain evidence="1">KACC 12507</strain>
    </source>
</reference>
<protein>
    <submittedName>
        <fullName evidence="1">Ferritin-like domain-containing protein</fullName>
    </submittedName>
</protein>
<dbReference type="EMBL" id="JAUKPO010000004">
    <property type="protein sequence ID" value="MDO1446677.1"/>
    <property type="molecule type" value="Genomic_DNA"/>
</dbReference>
<dbReference type="CDD" id="cd00657">
    <property type="entry name" value="Ferritin_like"/>
    <property type="match status" value="1"/>
</dbReference>